<accession>A0A914Q796</accession>
<protein>
    <submittedName>
        <fullName evidence="2">Uncharacterized protein</fullName>
    </submittedName>
</protein>
<evidence type="ECO:0000313" key="2">
    <source>
        <dbReference type="WBParaSite" id="PDA_v2.g249.t1"/>
    </source>
</evidence>
<name>A0A914Q796_9BILA</name>
<keyword evidence="1" id="KW-1185">Reference proteome</keyword>
<dbReference type="WBParaSite" id="PDA_v2.g249.t1">
    <property type="protein sequence ID" value="PDA_v2.g249.t1"/>
    <property type="gene ID" value="PDA_v2.g249"/>
</dbReference>
<reference evidence="2" key="1">
    <citation type="submission" date="2022-11" db="UniProtKB">
        <authorList>
            <consortium name="WormBaseParasite"/>
        </authorList>
    </citation>
    <scope>IDENTIFICATION</scope>
</reference>
<dbReference type="AlphaFoldDB" id="A0A914Q796"/>
<sequence>MQLECRYDYVTDTRIVQDNKVTNEGKFSKDDLNEWTTPTLELYSQIEFCCEFWIKSGGFLKNGNSITYTLRDDREYADIYA</sequence>
<evidence type="ECO:0000313" key="1">
    <source>
        <dbReference type="Proteomes" id="UP000887578"/>
    </source>
</evidence>
<proteinExistence type="predicted"/>
<dbReference type="Proteomes" id="UP000887578">
    <property type="component" value="Unplaced"/>
</dbReference>
<organism evidence="1 2">
    <name type="scientific">Panagrolaimus davidi</name>
    <dbReference type="NCBI Taxonomy" id="227884"/>
    <lineage>
        <taxon>Eukaryota</taxon>
        <taxon>Metazoa</taxon>
        <taxon>Ecdysozoa</taxon>
        <taxon>Nematoda</taxon>
        <taxon>Chromadorea</taxon>
        <taxon>Rhabditida</taxon>
        <taxon>Tylenchina</taxon>
        <taxon>Panagrolaimomorpha</taxon>
        <taxon>Panagrolaimoidea</taxon>
        <taxon>Panagrolaimidae</taxon>
        <taxon>Panagrolaimus</taxon>
    </lineage>
</organism>